<gene>
    <name evidence="2" type="ORF">GCM10023094_47440</name>
</gene>
<proteinExistence type="predicted"/>
<feature type="domain" description="AMP-dependent synthetase/ligase" evidence="1">
    <location>
        <begin position="1"/>
        <end position="163"/>
    </location>
</feature>
<dbReference type="EMBL" id="BAABFB010000072">
    <property type="protein sequence ID" value="GAA4488136.1"/>
    <property type="molecule type" value="Genomic_DNA"/>
</dbReference>
<dbReference type="Gene3D" id="3.40.50.980">
    <property type="match status" value="1"/>
</dbReference>
<protein>
    <recommendedName>
        <fullName evidence="1">AMP-dependent synthetase/ligase domain-containing protein</fullName>
    </recommendedName>
</protein>
<comment type="caution">
    <text evidence="2">The sequence shown here is derived from an EMBL/GenBank/DDBJ whole genome shotgun (WGS) entry which is preliminary data.</text>
</comment>
<evidence type="ECO:0000313" key="3">
    <source>
        <dbReference type="Proteomes" id="UP001501183"/>
    </source>
</evidence>
<dbReference type="PANTHER" id="PTHR24096">
    <property type="entry name" value="LONG-CHAIN-FATTY-ACID--COA LIGASE"/>
    <property type="match status" value="1"/>
</dbReference>
<dbReference type="SUPFAM" id="SSF56801">
    <property type="entry name" value="Acetyl-CoA synthetase-like"/>
    <property type="match status" value="1"/>
</dbReference>
<dbReference type="PANTHER" id="PTHR24096:SF267">
    <property type="entry name" value="MALONATE--COA LIGASE ACSF3, MITOCHONDRIAL"/>
    <property type="match status" value="1"/>
</dbReference>
<reference evidence="3" key="1">
    <citation type="journal article" date="2019" name="Int. J. Syst. Evol. Microbiol.">
        <title>The Global Catalogue of Microorganisms (GCM) 10K type strain sequencing project: providing services to taxonomists for standard genome sequencing and annotation.</title>
        <authorList>
            <consortium name="The Broad Institute Genomics Platform"/>
            <consortium name="The Broad Institute Genome Sequencing Center for Infectious Disease"/>
            <person name="Wu L."/>
            <person name="Ma J."/>
        </authorList>
    </citation>
    <scope>NUCLEOTIDE SEQUENCE [LARGE SCALE GENOMIC DNA]</scope>
    <source>
        <strain evidence="3">JCM 32206</strain>
    </source>
</reference>
<keyword evidence="3" id="KW-1185">Reference proteome</keyword>
<name>A0ABP8PM22_9NOCA</name>
<sequence length="189" mass="19945">MHSHRSLMISILGGTGFARSCGPGGVALVMAPLFHIALLGMLAQTMVGGTLVFANRFDPDEVLGLITDHRVNTMTSIPSMLQMLYNHPAFPDTDVTSVRSIVYGAAPMPTAVLDRAMAAFPNASFVQGYGMTETAVIVSLLGADHRAGGARLRSAGRASLHAETRQAVHAQALHLDQPARPSAARGEFP</sequence>
<evidence type="ECO:0000313" key="2">
    <source>
        <dbReference type="EMBL" id="GAA4488136.1"/>
    </source>
</evidence>
<accession>A0ABP8PM22</accession>
<dbReference type="InterPro" id="IPR000873">
    <property type="entry name" value="AMP-dep_synth/lig_dom"/>
</dbReference>
<evidence type="ECO:0000259" key="1">
    <source>
        <dbReference type="Pfam" id="PF00501"/>
    </source>
</evidence>
<dbReference type="Proteomes" id="UP001501183">
    <property type="component" value="Unassembled WGS sequence"/>
</dbReference>
<dbReference type="Pfam" id="PF00501">
    <property type="entry name" value="AMP-binding"/>
    <property type="match status" value="1"/>
</dbReference>
<organism evidence="2 3">
    <name type="scientific">Rhodococcus olei</name>
    <dbReference type="NCBI Taxonomy" id="2161675"/>
    <lineage>
        <taxon>Bacteria</taxon>
        <taxon>Bacillati</taxon>
        <taxon>Actinomycetota</taxon>
        <taxon>Actinomycetes</taxon>
        <taxon>Mycobacteriales</taxon>
        <taxon>Nocardiaceae</taxon>
        <taxon>Rhodococcus</taxon>
    </lineage>
</organism>